<dbReference type="SUPFAM" id="SSF49764">
    <property type="entry name" value="HSP20-like chaperones"/>
    <property type="match status" value="1"/>
</dbReference>
<dbReference type="InterPro" id="IPR008978">
    <property type="entry name" value="HSP20-like_chaperone"/>
</dbReference>
<dbReference type="InterPro" id="IPR002068">
    <property type="entry name" value="A-crystallin/Hsp20_dom"/>
</dbReference>
<evidence type="ECO:0000259" key="4">
    <source>
        <dbReference type="PROSITE" id="PS01031"/>
    </source>
</evidence>
<evidence type="ECO:0000256" key="2">
    <source>
        <dbReference type="PROSITE-ProRule" id="PRU00285"/>
    </source>
</evidence>
<gene>
    <name evidence="5" type="ORF">HK099_006172</name>
</gene>
<dbReference type="InterPro" id="IPR031107">
    <property type="entry name" value="Small_HSP"/>
</dbReference>
<comment type="similarity">
    <text evidence="2 3">Belongs to the small heat shock protein (HSP20) family.</text>
</comment>
<evidence type="ECO:0000313" key="6">
    <source>
        <dbReference type="Proteomes" id="UP001211065"/>
    </source>
</evidence>
<evidence type="ECO:0000256" key="1">
    <source>
        <dbReference type="ARBA" id="ARBA00023016"/>
    </source>
</evidence>
<keyword evidence="1" id="KW-0346">Stress response</keyword>
<dbReference type="Proteomes" id="UP001211065">
    <property type="component" value="Unassembled WGS sequence"/>
</dbReference>
<accession>A0AAD5U2T0</accession>
<dbReference type="PANTHER" id="PTHR11527">
    <property type="entry name" value="HEAT-SHOCK PROTEIN 20 FAMILY MEMBER"/>
    <property type="match status" value="1"/>
</dbReference>
<dbReference type="Pfam" id="PF00011">
    <property type="entry name" value="HSP20"/>
    <property type="match status" value="1"/>
</dbReference>
<proteinExistence type="inferred from homology"/>
<dbReference type="Gene3D" id="2.60.40.790">
    <property type="match status" value="1"/>
</dbReference>
<dbReference type="CDD" id="cd06464">
    <property type="entry name" value="ACD_sHsps-like"/>
    <property type="match status" value="1"/>
</dbReference>
<evidence type="ECO:0000256" key="3">
    <source>
        <dbReference type="RuleBase" id="RU003616"/>
    </source>
</evidence>
<dbReference type="PROSITE" id="PS01031">
    <property type="entry name" value="SHSP"/>
    <property type="match status" value="1"/>
</dbReference>
<reference evidence="5" key="1">
    <citation type="submission" date="2020-05" db="EMBL/GenBank/DDBJ databases">
        <title>Phylogenomic resolution of chytrid fungi.</title>
        <authorList>
            <person name="Stajich J.E."/>
            <person name="Amses K."/>
            <person name="Simmons R."/>
            <person name="Seto K."/>
            <person name="Myers J."/>
            <person name="Bonds A."/>
            <person name="Quandt C.A."/>
            <person name="Barry K."/>
            <person name="Liu P."/>
            <person name="Grigoriev I."/>
            <person name="Longcore J.E."/>
            <person name="James T.Y."/>
        </authorList>
    </citation>
    <scope>NUCLEOTIDE SEQUENCE</scope>
    <source>
        <strain evidence="5">JEL0476</strain>
    </source>
</reference>
<dbReference type="EMBL" id="JADGJW010000517">
    <property type="protein sequence ID" value="KAJ3215828.1"/>
    <property type="molecule type" value="Genomic_DNA"/>
</dbReference>
<organism evidence="5 6">
    <name type="scientific">Clydaea vesicula</name>
    <dbReference type="NCBI Taxonomy" id="447962"/>
    <lineage>
        <taxon>Eukaryota</taxon>
        <taxon>Fungi</taxon>
        <taxon>Fungi incertae sedis</taxon>
        <taxon>Chytridiomycota</taxon>
        <taxon>Chytridiomycota incertae sedis</taxon>
        <taxon>Chytridiomycetes</taxon>
        <taxon>Lobulomycetales</taxon>
        <taxon>Lobulomycetaceae</taxon>
        <taxon>Clydaea</taxon>
    </lineage>
</organism>
<evidence type="ECO:0000313" key="5">
    <source>
        <dbReference type="EMBL" id="KAJ3215828.1"/>
    </source>
</evidence>
<dbReference type="AlphaFoldDB" id="A0AAD5U2T0"/>
<keyword evidence="6" id="KW-1185">Reference proteome</keyword>
<sequence>MPLILHSVASDNLLTDILENILEVEQQQPETKTSLKRPVNSIPQLNVSENEAEYYVQVDLPGVSKDQIDLSMNAGNILILKGERKITLEQKDTDKYHISERTFGKFERRLRLPNCINLDDVDASLENGVLTLRYAKKRKIDEKKKILIK</sequence>
<name>A0AAD5U2T0_9FUNG</name>
<feature type="domain" description="SHSP" evidence="4">
    <location>
        <begin position="36"/>
        <end position="149"/>
    </location>
</feature>
<protein>
    <recommendedName>
        <fullName evidence="4">SHSP domain-containing protein</fullName>
    </recommendedName>
</protein>
<comment type="caution">
    <text evidence="5">The sequence shown here is derived from an EMBL/GenBank/DDBJ whole genome shotgun (WGS) entry which is preliminary data.</text>
</comment>